<reference evidence="1 2" key="1">
    <citation type="journal article" date="2016" name="Nat. Commun.">
        <title>Thousands of microbial genomes shed light on interconnected biogeochemical processes in an aquifer system.</title>
        <authorList>
            <person name="Anantharaman K."/>
            <person name="Brown C.T."/>
            <person name="Hug L.A."/>
            <person name="Sharon I."/>
            <person name="Castelle C.J."/>
            <person name="Probst A.J."/>
            <person name="Thomas B.C."/>
            <person name="Singh A."/>
            <person name="Wilkins M.J."/>
            <person name="Karaoz U."/>
            <person name="Brodie E.L."/>
            <person name="Williams K.H."/>
            <person name="Hubbard S.S."/>
            <person name="Banfield J.F."/>
        </authorList>
    </citation>
    <scope>NUCLEOTIDE SEQUENCE [LARGE SCALE GENOMIC DNA]</scope>
</reference>
<dbReference type="Proteomes" id="UP000178486">
    <property type="component" value="Unassembled WGS sequence"/>
</dbReference>
<accession>A0A1F7JD80</accession>
<sequence>MSKTVIIFIVGVFLALLTVGGYLASQTFFASADPSLEPQNVVVERLSPTTGQVTFTTVKPATASIECAATADGPFDICGAEDTAITDHQLKTSVILDPDSSYYFYITIGNTRYDNLGQPLVFERAEEKKPSADEFPTQLMGTCNDDLTYVAEYDVNKDGCIRFNDRDLFGQ</sequence>
<protein>
    <submittedName>
        <fullName evidence="1">Uncharacterized protein</fullName>
    </submittedName>
</protein>
<evidence type="ECO:0000313" key="2">
    <source>
        <dbReference type="Proteomes" id="UP000178486"/>
    </source>
</evidence>
<dbReference type="EMBL" id="MGAU01000057">
    <property type="protein sequence ID" value="OGK53565.1"/>
    <property type="molecule type" value="Genomic_DNA"/>
</dbReference>
<name>A0A1F7JD80_9BACT</name>
<gene>
    <name evidence="1" type="ORF">A3B56_01315</name>
</gene>
<organism evidence="1 2">
    <name type="scientific">Candidatus Roizmanbacteria bacterium RIFCSPLOWO2_01_FULL_45_11</name>
    <dbReference type="NCBI Taxonomy" id="1802070"/>
    <lineage>
        <taxon>Bacteria</taxon>
        <taxon>Candidatus Roizmaniibacteriota</taxon>
    </lineage>
</organism>
<dbReference type="AlphaFoldDB" id="A0A1F7JD80"/>
<comment type="caution">
    <text evidence="1">The sequence shown here is derived from an EMBL/GenBank/DDBJ whole genome shotgun (WGS) entry which is preliminary data.</text>
</comment>
<proteinExistence type="predicted"/>
<evidence type="ECO:0000313" key="1">
    <source>
        <dbReference type="EMBL" id="OGK53565.1"/>
    </source>
</evidence>